<name>A0A8H3XHZ1_GIGMA</name>
<dbReference type="Proteomes" id="UP000439903">
    <property type="component" value="Unassembled WGS sequence"/>
</dbReference>
<dbReference type="PROSITE" id="PS50011">
    <property type="entry name" value="PROTEIN_KINASE_DOM"/>
    <property type="match status" value="1"/>
</dbReference>
<proteinExistence type="predicted"/>
<dbReference type="Gene3D" id="1.10.510.10">
    <property type="entry name" value="Transferase(Phosphotransferase) domain 1"/>
    <property type="match status" value="1"/>
</dbReference>
<keyword evidence="3" id="KW-1185">Reference proteome</keyword>
<evidence type="ECO:0000259" key="1">
    <source>
        <dbReference type="PROSITE" id="PS50011"/>
    </source>
</evidence>
<dbReference type="SUPFAM" id="SSF56112">
    <property type="entry name" value="Protein kinase-like (PK-like)"/>
    <property type="match status" value="1"/>
</dbReference>
<dbReference type="EMBL" id="WTPW01000946">
    <property type="protein sequence ID" value="KAF0468065.1"/>
    <property type="molecule type" value="Genomic_DNA"/>
</dbReference>
<evidence type="ECO:0000313" key="3">
    <source>
        <dbReference type="Proteomes" id="UP000439903"/>
    </source>
</evidence>
<dbReference type="GO" id="GO:0004672">
    <property type="term" value="F:protein kinase activity"/>
    <property type="evidence" value="ECO:0007669"/>
    <property type="project" value="InterPro"/>
</dbReference>
<dbReference type="InterPro" id="IPR011009">
    <property type="entry name" value="Kinase-like_dom_sf"/>
</dbReference>
<dbReference type="InterPro" id="IPR000719">
    <property type="entry name" value="Prot_kinase_dom"/>
</dbReference>
<keyword evidence="2" id="KW-0418">Kinase</keyword>
<accession>A0A8H3XHZ1</accession>
<sequence length="248" mass="29516">MSSLNDFRGNNYEILTYEEPKKYTFEELQKLTFNEFKHLTMENLSNINSKELNYLFQKHNDAINLREKDKCPECDKHRYFDTTYCELCNSKRFSNNFSKWAGGLPEIDKLIEESQLNARTPSELVEWIPYYEIDIKENIADGGLGSVYRAIWKIGPIYHERPWDVKKQKWIREGEKEVAIKVFRDAYTFSPEFQNEIKASLKLQLQSSSFMNNIYGITYDPQQEKYCTVVDFHCDGDLRHFISKFTRK</sequence>
<keyword evidence="2" id="KW-0808">Transferase</keyword>
<evidence type="ECO:0000313" key="2">
    <source>
        <dbReference type="EMBL" id="KAF0468065.1"/>
    </source>
</evidence>
<reference evidence="2 3" key="1">
    <citation type="journal article" date="2019" name="Environ. Microbiol.">
        <title>At the nexus of three kingdoms: the genome of the mycorrhizal fungus Gigaspora margarita provides insights into plant, endobacterial and fungal interactions.</title>
        <authorList>
            <person name="Venice F."/>
            <person name="Ghignone S."/>
            <person name="Salvioli di Fossalunga A."/>
            <person name="Amselem J."/>
            <person name="Novero M."/>
            <person name="Xianan X."/>
            <person name="Sedzielewska Toro K."/>
            <person name="Morin E."/>
            <person name="Lipzen A."/>
            <person name="Grigoriev I.V."/>
            <person name="Henrissat B."/>
            <person name="Martin F.M."/>
            <person name="Bonfante P."/>
        </authorList>
    </citation>
    <scope>NUCLEOTIDE SEQUENCE [LARGE SCALE GENOMIC DNA]</scope>
    <source>
        <strain evidence="2 3">BEG34</strain>
    </source>
</reference>
<feature type="domain" description="Protein kinase" evidence="1">
    <location>
        <begin position="133"/>
        <end position="248"/>
    </location>
</feature>
<protein>
    <submittedName>
        <fullName evidence="2">Kinase-like domain-containing protein</fullName>
    </submittedName>
</protein>
<gene>
    <name evidence="2" type="ORF">F8M41_025875</name>
</gene>
<comment type="caution">
    <text evidence="2">The sequence shown here is derived from an EMBL/GenBank/DDBJ whole genome shotgun (WGS) entry which is preliminary data.</text>
</comment>
<dbReference type="OrthoDB" id="2425910at2759"/>
<dbReference type="GO" id="GO:0005524">
    <property type="term" value="F:ATP binding"/>
    <property type="evidence" value="ECO:0007669"/>
    <property type="project" value="InterPro"/>
</dbReference>
<organism evidence="2 3">
    <name type="scientific">Gigaspora margarita</name>
    <dbReference type="NCBI Taxonomy" id="4874"/>
    <lineage>
        <taxon>Eukaryota</taxon>
        <taxon>Fungi</taxon>
        <taxon>Fungi incertae sedis</taxon>
        <taxon>Mucoromycota</taxon>
        <taxon>Glomeromycotina</taxon>
        <taxon>Glomeromycetes</taxon>
        <taxon>Diversisporales</taxon>
        <taxon>Gigasporaceae</taxon>
        <taxon>Gigaspora</taxon>
    </lineage>
</organism>
<dbReference type="AlphaFoldDB" id="A0A8H3XHZ1"/>